<proteinExistence type="predicted"/>
<protein>
    <submittedName>
        <fullName evidence="1">Uncharacterized protein</fullName>
    </submittedName>
</protein>
<sequence length="69" mass="8223">MVSPDCISEYNLLKLLFTKRRYNQIFLIDKEGYKLYSCISERHFLYFSEGKGPSLLSFFKFMCFSEGEL</sequence>
<dbReference type="AlphaFoldDB" id="A0A975BJ49"/>
<dbReference type="EMBL" id="CP061800">
    <property type="protein sequence ID" value="QTA86271.1"/>
    <property type="molecule type" value="Genomic_DNA"/>
</dbReference>
<keyword evidence="2" id="KW-1185">Reference proteome</keyword>
<name>A0A975BJ49_9BACT</name>
<evidence type="ECO:0000313" key="1">
    <source>
        <dbReference type="EMBL" id="QTA86271.1"/>
    </source>
</evidence>
<dbReference type="KEGG" id="dmm:dnm_022920"/>
<dbReference type="Proteomes" id="UP000663722">
    <property type="component" value="Chromosome"/>
</dbReference>
<reference evidence="1" key="1">
    <citation type="journal article" date="2021" name="Microb. Physiol.">
        <title>Proteogenomic Insights into the Physiology of Marine, Sulfate-Reducing, Filamentous Desulfonema limicola and Desulfonema magnum.</title>
        <authorList>
            <person name="Schnaars V."/>
            <person name="Wohlbrand L."/>
            <person name="Scheve S."/>
            <person name="Hinrichs C."/>
            <person name="Reinhardt R."/>
            <person name="Rabus R."/>
        </authorList>
    </citation>
    <scope>NUCLEOTIDE SEQUENCE</scope>
    <source>
        <strain evidence="1">4be13</strain>
    </source>
</reference>
<accession>A0A975BJ49</accession>
<organism evidence="1 2">
    <name type="scientific">Desulfonema magnum</name>
    <dbReference type="NCBI Taxonomy" id="45655"/>
    <lineage>
        <taxon>Bacteria</taxon>
        <taxon>Pseudomonadati</taxon>
        <taxon>Thermodesulfobacteriota</taxon>
        <taxon>Desulfobacteria</taxon>
        <taxon>Desulfobacterales</taxon>
        <taxon>Desulfococcaceae</taxon>
        <taxon>Desulfonema</taxon>
    </lineage>
</organism>
<gene>
    <name evidence="1" type="ORF">dnm_022920</name>
</gene>
<evidence type="ECO:0000313" key="2">
    <source>
        <dbReference type="Proteomes" id="UP000663722"/>
    </source>
</evidence>